<accession>A0A2M4CFS8</accession>
<protein>
    <submittedName>
        <fullName evidence="1">Putative secreted protein</fullName>
    </submittedName>
</protein>
<dbReference type="EMBL" id="GGFJ01014870">
    <property type="protein sequence ID" value="MBW64011.1"/>
    <property type="molecule type" value="Transcribed_RNA"/>
</dbReference>
<name>A0A2M4CFS8_9DIPT</name>
<dbReference type="AlphaFoldDB" id="A0A2M4CFS8"/>
<reference evidence="1" key="1">
    <citation type="submission" date="2018-01" db="EMBL/GenBank/DDBJ databases">
        <title>An insight into the sialome of Amazonian anophelines.</title>
        <authorList>
            <person name="Ribeiro J.M."/>
            <person name="Scarpassa V."/>
            <person name="Calvo E."/>
        </authorList>
    </citation>
    <scope>NUCLEOTIDE SEQUENCE</scope>
    <source>
        <tissue evidence="1">Salivary glands</tissue>
    </source>
</reference>
<evidence type="ECO:0000313" key="1">
    <source>
        <dbReference type="EMBL" id="MBW64011.1"/>
    </source>
</evidence>
<proteinExistence type="predicted"/>
<sequence>MRVSRSASWTCRRGWWASTWGCSVSTRTCWANMGPVSGSTRTSRGYSGCYRYCYPANAAVSSASTMD</sequence>
<organism evidence="1">
    <name type="scientific">Anopheles marajoara</name>
    <dbReference type="NCBI Taxonomy" id="58244"/>
    <lineage>
        <taxon>Eukaryota</taxon>
        <taxon>Metazoa</taxon>
        <taxon>Ecdysozoa</taxon>
        <taxon>Arthropoda</taxon>
        <taxon>Hexapoda</taxon>
        <taxon>Insecta</taxon>
        <taxon>Pterygota</taxon>
        <taxon>Neoptera</taxon>
        <taxon>Endopterygota</taxon>
        <taxon>Diptera</taxon>
        <taxon>Nematocera</taxon>
        <taxon>Culicoidea</taxon>
        <taxon>Culicidae</taxon>
        <taxon>Anophelinae</taxon>
        <taxon>Anopheles</taxon>
    </lineage>
</organism>